<evidence type="ECO:0000256" key="2">
    <source>
        <dbReference type="ARBA" id="ARBA00022679"/>
    </source>
</evidence>
<accession>A0A090W9Y1</accession>
<dbReference type="Proteomes" id="UP000029646">
    <property type="component" value="Unassembled WGS sequence"/>
</dbReference>
<evidence type="ECO:0000313" key="4">
    <source>
        <dbReference type="EMBL" id="GAL72269.1"/>
    </source>
</evidence>
<dbReference type="Gene3D" id="3.40.50.150">
    <property type="entry name" value="Vaccinia Virus protein VP39"/>
    <property type="match status" value="1"/>
</dbReference>
<proteinExistence type="predicted"/>
<dbReference type="GO" id="GO:0032259">
    <property type="term" value="P:methylation"/>
    <property type="evidence" value="ECO:0007669"/>
    <property type="project" value="UniProtKB-KW"/>
</dbReference>
<dbReference type="EMBL" id="BBNS01000022">
    <property type="protein sequence ID" value="GAL72269.1"/>
    <property type="molecule type" value="Genomic_DNA"/>
</dbReference>
<dbReference type="PROSITE" id="PS51585">
    <property type="entry name" value="SAM_MT_TPMT"/>
    <property type="match status" value="1"/>
</dbReference>
<dbReference type="SUPFAM" id="SSF53335">
    <property type="entry name" value="S-adenosyl-L-methionine-dependent methyltransferases"/>
    <property type="match status" value="1"/>
</dbReference>
<dbReference type="InterPro" id="IPR008854">
    <property type="entry name" value="TPMT"/>
</dbReference>
<dbReference type="InterPro" id="IPR029063">
    <property type="entry name" value="SAM-dependent_MTases_sf"/>
</dbReference>
<keyword evidence="3" id="KW-0949">S-adenosyl-L-methionine</keyword>
<evidence type="ECO:0000313" key="5">
    <source>
        <dbReference type="Proteomes" id="UP000029646"/>
    </source>
</evidence>
<sequence length="139" mass="16249">MFSKDIENYWSKRYQQHNTGWDIGVPSTPLKTYIDQLENKNLKILIPGAGNSYEAEYLFKNGFKNTYVLDIANAPLIAFQKRVPHFPSEQIIKGDFFKHKGIYDLVLEQTFFCSFPPLPENRKQYALKFMNCCINVENL</sequence>
<reference evidence="4 5" key="1">
    <citation type="journal article" date="2014" name="Genome Announc.">
        <title>Draft Genome Sequence of Marine Flavobacterium Jejuia pallidilutea Strain 11shimoA1 and Pigmentation Mutants.</title>
        <authorList>
            <person name="Takatani N."/>
            <person name="Nakanishi M."/>
            <person name="Meirelles P."/>
            <person name="Mino S."/>
            <person name="Suda W."/>
            <person name="Oshima K."/>
            <person name="Hattori M."/>
            <person name="Ohkuma M."/>
            <person name="Hosokawa M."/>
            <person name="Miyashita K."/>
            <person name="Thompson F.L."/>
            <person name="Niwa A."/>
            <person name="Sawabe T."/>
            <person name="Sawabe T."/>
        </authorList>
    </citation>
    <scope>NUCLEOTIDE SEQUENCE [LARGE SCALE GENOMIC DNA]</scope>
    <source>
        <strain evidence="5">JCM19302</strain>
    </source>
</reference>
<keyword evidence="2 4" id="KW-0808">Transferase</keyword>
<name>A0A090W9Y1_9FLAO</name>
<keyword evidence="1 4" id="KW-0489">Methyltransferase</keyword>
<dbReference type="EC" id="2.1.1.67" evidence="4"/>
<dbReference type="Pfam" id="PF05724">
    <property type="entry name" value="TPMT"/>
    <property type="match status" value="1"/>
</dbReference>
<gene>
    <name evidence="4" type="ORF">JCM19302_14</name>
</gene>
<protein>
    <submittedName>
        <fullName evidence="4">Thiopurine S-methyltransferase</fullName>
        <ecNumber evidence="4">2.1.1.67</ecNumber>
    </submittedName>
</protein>
<comment type="caution">
    <text evidence="4">The sequence shown here is derived from an EMBL/GenBank/DDBJ whole genome shotgun (WGS) entry which is preliminary data.</text>
</comment>
<dbReference type="RefSeq" id="WP_369385273.1">
    <property type="nucleotide sequence ID" value="NZ_BBNS01000022.1"/>
</dbReference>
<dbReference type="AlphaFoldDB" id="A0A090W9Y1"/>
<dbReference type="GO" id="GO:0008119">
    <property type="term" value="F:thiopurine S-methyltransferase activity"/>
    <property type="evidence" value="ECO:0007669"/>
    <property type="project" value="UniProtKB-EC"/>
</dbReference>
<evidence type="ECO:0000256" key="1">
    <source>
        <dbReference type="ARBA" id="ARBA00022603"/>
    </source>
</evidence>
<evidence type="ECO:0000256" key="3">
    <source>
        <dbReference type="ARBA" id="ARBA00022691"/>
    </source>
</evidence>
<organism evidence="4 5">
    <name type="scientific">Jejuia pallidilutea</name>
    <dbReference type="NCBI Taxonomy" id="504487"/>
    <lineage>
        <taxon>Bacteria</taxon>
        <taxon>Pseudomonadati</taxon>
        <taxon>Bacteroidota</taxon>
        <taxon>Flavobacteriia</taxon>
        <taxon>Flavobacteriales</taxon>
        <taxon>Flavobacteriaceae</taxon>
        <taxon>Jejuia</taxon>
    </lineage>
</organism>